<dbReference type="GO" id="GO:0046100">
    <property type="term" value="P:hypoxanthine metabolic process"/>
    <property type="evidence" value="ECO:0007669"/>
    <property type="project" value="TreeGrafter"/>
</dbReference>
<keyword evidence="1 3" id="KW-0328">Glycosyltransferase</keyword>
<reference evidence="3 4" key="1">
    <citation type="submission" date="2017-04" db="EMBL/GenBank/DDBJ databases">
        <title>Genome sequencing of [Candida] sorbophila.</title>
        <authorList>
            <person name="Ahn J.O."/>
        </authorList>
    </citation>
    <scope>NUCLEOTIDE SEQUENCE [LARGE SCALE GENOMIC DNA]</scope>
    <source>
        <strain evidence="3 4">DS02</strain>
    </source>
</reference>
<dbReference type="SUPFAM" id="SSF53271">
    <property type="entry name" value="PRTase-like"/>
    <property type="match status" value="1"/>
</dbReference>
<dbReference type="Gene3D" id="3.40.50.2020">
    <property type="match status" value="1"/>
</dbReference>
<dbReference type="CDD" id="cd06223">
    <property type="entry name" value="PRTases_typeI"/>
    <property type="match status" value="1"/>
</dbReference>
<dbReference type="InterPro" id="IPR029057">
    <property type="entry name" value="PRTase-like"/>
</dbReference>
<evidence type="ECO:0000313" key="3">
    <source>
        <dbReference type="EMBL" id="PRT55611.1"/>
    </source>
</evidence>
<dbReference type="GO" id="GO:0032265">
    <property type="term" value="P:XMP salvage"/>
    <property type="evidence" value="ECO:0007669"/>
    <property type="project" value="TreeGrafter"/>
</dbReference>
<gene>
    <name evidence="3" type="ORF">B9G98_03231</name>
</gene>
<dbReference type="EMBL" id="NDIQ01000021">
    <property type="protein sequence ID" value="PRT55611.1"/>
    <property type="molecule type" value="Genomic_DNA"/>
</dbReference>
<evidence type="ECO:0000256" key="2">
    <source>
        <dbReference type="ARBA" id="ARBA00022679"/>
    </source>
</evidence>
<dbReference type="GO" id="GO:0005737">
    <property type="term" value="C:cytoplasm"/>
    <property type="evidence" value="ECO:0007669"/>
    <property type="project" value="TreeGrafter"/>
</dbReference>
<dbReference type="Proteomes" id="UP000238350">
    <property type="component" value="Unassembled WGS sequence"/>
</dbReference>
<sequence length="206" mass="23328">MSDSKIYISYECVHKLCQEAADNLRQFNPEVIIAIGGGGFIPARILRTFLKEKGHKNIPIQAIGLSLYEDLGNAEYEEKIGKEVIRTQWLDFSSLNEHKVDLIGKNLLIVDEVDDTRTTLHYAVKELAKDLDDLAKKLGRDSEKTTISVFVLHNKDKPKKAELPEEMMATGRYFAARTTADEWIAYPWEAADIDVHTEHARAQGNI</sequence>
<protein>
    <submittedName>
        <fullName evidence="3">Xanthine phosphoribosyltransferase 1</fullName>
    </submittedName>
</protein>
<evidence type="ECO:0000313" key="4">
    <source>
        <dbReference type="Proteomes" id="UP000238350"/>
    </source>
</evidence>
<name>A0A2T0FKU2_9ASCO</name>
<dbReference type="OrthoDB" id="9973266at2759"/>
<dbReference type="RefSeq" id="XP_024665556.1">
    <property type="nucleotide sequence ID" value="XM_024809788.1"/>
</dbReference>
<organism evidence="3 4">
    <name type="scientific">Wickerhamiella sorbophila</name>
    <dbReference type="NCBI Taxonomy" id="45607"/>
    <lineage>
        <taxon>Eukaryota</taxon>
        <taxon>Fungi</taxon>
        <taxon>Dikarya</taxon>
        <taxon>Ascomycota</taxon>
        <taxon>Saccharomycotina</taxon>
        <taxon>Dipodascomycetes</taxon>
        <taxon>Dipodascales</taxon>
        <taxon>Trichomonascaceae</taxon>
        <taxon>Wickerhamiella</taxon>
    </lineage>
</organism>
<dbReference type="AlphaFoldDB" id="A0A2T0FKU2"/>
<dbReference type="PANTHER" id="PTHR43363:SF1">
    <property type="entry name" value="HYPOXANTHINE-GUANINE PHOSPHORIBOSYLTRANSFERASE"/>
    <property type="match status" value="1"/>
</dbReference>
<dbReference type="PANTHER" id="PTHR43363">
    <property type="entry name" value="HYPOXANTHINE PHOSPHORIBOSYLTRANSFERASE"/>
    <property type="match status" value="1"/>
</dbReference>
<accession>A0A2T0FKU2</accession>
<proteinExistence type="predicted"/>
<dbReference type="InterPro" id="IPR000836">
    <property type="entry name" value="PRTase_dom"/>
</dbReference>
<dbReference type="GO" id="GO:0004422">
    <property type="term" value="F:hypoxanthine phosphoribosyltransferase activity"/>
    <property type="evidence" value="ECO:0007669"/>
    <property type="project" value="TreeGrafter"/>
</dbReference>
<dbReference type="GO" id="GO:0032263">
    <property type="term" value="P:GMP salvage"/>
    <property type="evidence" value="ECO:0007669"/>
    <property type="project" value="TreeGrafter"/>
</dbReference>
<dbReference type="GeneID" id="36516979"/>
<dbReference type="STRING" id="45607.A0A2T0FKU2"/>
<keyword evidence="4" id="KW-1185">Reference proteome</keyword>
<keyword evidence="2 3" id="KW-0808">Transferase</keyword>
<comment type="caution">
    <text evidence="3">The sequence shown here is derived from an EMBL/GenBank/DDBJ whole genome shotgun (WGS) entry which is preliminary data.</text>
</comment>
<evidence type="ECO:0000256" key="1">
    <source>
        <dbReference type="ARBA" id="ARBA00022676"/>
    </source>
</evidence>
<dbReference type="GO" id="GO:0032264">
    <property type="term" value="P:IMP salvage"/>
    <property type="evidence" value="ECO:0007669"/>
    <property type="project" value="TreeGrafter"/>
</dbReference>
<dbReference type="FunFam" id="3.40.50.2020:FF:000033">
    <property type="entry name" value="Xanthine phosphoribosyltransferase 1"/>
    <property type="match status" value="1"/>
</dbReference>